<organism evidence="2">
    <name type="scientific">marine metagenome</name>
    <dbReference type="NCBI Taxonomy" id="408172"/>
    <lineage>
        <taxon>unclassified sequences</taxon>
        <taxon>metagenomes</taxon>
        <taxon>ecological metagenomes</taxon>
    </lineage>
</organism>
<keyword evidence="1" id="KW-0812">Transmembrane</keyword>
<protein>
    <submittedName>
        <fullName evidence="2">Uncharacterized protein</fullName>
    </submittedName>
</protein>
<name>A0A382Q0U2_9ZZZZ</name>
<evidence type="ECO:0000256" key="1">
    <source>
        <dbReference type="SAM" id="Phobius"/>
    </source>
</evidence>
<feature type="transmembrane region" description="Helical" evidence="1">
    <location>
        <begin position="12"/>
        <end position="31"/>
    </location>
</feature>
<evidence type="ECO:0000313" key="2">
    <source>
        <dbReference type="EMBL" id="SVC78555.1"/>
    </source>
</evidence>
<reference evidence="2" key="1">
    <citation type="submission" date="2018-05" db="EMBL/GenBank/DDBJ databases">
        <authorList>
            <person name="Lanie J.A."/>
            <person name="Ng W.-L."/>
            <person name="Kazmierczak K.M."/>
            <person name="Andrzejewski T.M."/>
            <person name="Davidsen T.M."/>
            <person name="Wayne K.J."/>
            <person name="Tettelin H."/>
            <person name="Glass J.I."/>
            <person name="Rusch D."/>
            <person name="Podicherti R."/>
            <person name="Tsui H.-C.T."/>
            <person name="Winkler M.E."/>
        </authorList>
    </citation>
    <scope>NUCLEOTIDE SEQUENCE</scope>
</reference>
<dbReference type="EMBL" id="UINC01110803">
    <property type="protein sequence ID" value="SVC78555.1"/>
    <property type="molecule type" value="Genomic_DNA"/>
</dbReference>
<dbReference type="AlphaFoldDB" id="A0A382Q0U2"/>
<sequence length="35" mass="4153">MSQKKGLKIWSLYLRIFSFPIVTQIIVQRVFSIVL</sequence>
<keyword evidence="1" id="KW-1133">Transmembrane helix</keyword>
<keyword evidence="1" id="KW-0472">Membrane</keyword>
<gene>
    <name evidence="2" type="ORF">METZ01_LOCUS331409</name>
</gene>
<accession>A0A382Q0U2</accession>
<proteinExistence type="predicted"/>